<dbReference type="Proteomes" id="UP001499924">
    <property type="component" value="Unassembled WGS sequence"/>
</dbReference>
<evidence type="ECO:0000313" key="4">
    <source>
        <dbReference type="Proteomes" id="UP001499924"/>
    </source>
</evidence>
<evidence type="ECO:0000256" key="1">
    <source>
        <dbReference type="SAM" id="MobiDB-lite"/>
    </source>
</evidence>
<keyword evidence="2" id="KW-1133">Transmembrane helix</keyword>
<dbReference type="EMBL" id="BAAAVV010000008">
    <property type="protein sequence ID" value="GAA3176926.1"/>
    <property type="molecule type" value="Genomic_DNA"/>
</dbReference>
<gene>
    <name evidence="3" type="ORF">GCM10010531_33290</name>
</gene>
<evidence type="ECO:0008006" key="5">
    <source>
        <dbReference type="Google" id="ProtNLM"/>
    </source>
</evidence>
<sequence length="208" mass="22329">MTTTEQPSKRSRRRKRKQESLPPYDGPEAVAPPLAWARRFTPFGIGRRRVRLSIEGGRLTVTRVPVLGAERVVIQAPVAEFHSAAPSRGGRGLHLWHGDRLFRLAGRSTARADGGSTLTLGDDPVSAVIGLILLPFYLFALIGMYTEAVASQRKNVATTLRWLGPVVGGPPPGVEVRPPLPGGWLAAGRWTVRLAVLGALVGGLLAVL</sequence>
<proteinExistence type="predicted"/>
<feature type="transmembrane region" description="Helical" evidence="2">
    <location>
        <begin position="190"/>
        <end position="207"/>
    </location>
</feature>
<protein>
    <recommendedName>
        <fullName evidence="5">PH domain-containing protein</fullName>
    </recommendedName>
</protein>
<organism evidence="3 4">
    <name type="scientific">Blastococcus jejuensis</name>
    <dbReference type="NCBI Taxonomy" id="351224"/>
    <lineage>
        <taxon>Bacteria</taxon>
        <taxon>Bacillati</taxon>
        <taxon>Actinomycetota</taxon>
        <taxon>Actinomycetes</taxon>
        <taxon>Geodermatophilales</taxon>
        <taxon>Geodermatophilaceae</taxon>
        <taxon>Blastococcus</taxon>
    </lineage>
</organism>
<reference evidence="4" key="1">
    <citation type="journal article" date="2019" name="Int. J. Syst. Evol. Microbiol.">
        <title>The Global Catalogue of Microorganisms (GCM) 10K type strain sequencing project: providing services to taxonomists for standard genome sequencing and annotation.</title>
        <authorList>
            <consortium name="The Broad Institute Genomics Platform"/>
            <consortium name="The Broad Institute Genome Sequencing Center for Infectious Disease"/>
            <person name="Wu L."/>
            <person name="Ma J."/>
        </authorList>
    </citation>
    <scope>NUCLEOTIDE SEQUENCE [LARGE SCALE GENOMIC DNA]</scope>
    <source>
        <strain evidence="4">JCM 15614</strain>
    </source>
</reference>
<dbReference type="RefSeq" id="WP_344690116.1">
    <property type="nucleotide sequence ID" value="NZ_BAAAVV010000008.1"/>
</dbReference>
<evidence type="ECO:0000313" key="3">
    <source>
        <dbReference type="EMBL" id="GAA3176926.1"/>
    </source>
</evidence>
<comment type="caution">
    <text evidence="3">The sequence shown here is derived from an EMBL/GenBank/DDBJ whole genome shotgun (WGS) entry which is preliminary data.</text>
</comment>
<name>A0ABP6PHN0_9ACTN</name>
<evidence type="ECO:0000256" key="2">
    <source>
        <dbReference type="SAM" id="Phobius"/>
    </source>
</evidence>
<keyword evidence="2" id="KW-0472">Membrane</keyword>
<feature type="transmembrane region" description="Helical" evidence="2">
    <location>
        <begin position="125"/>
        <end position="145"/>
    </location>
</feature>
<accession>A0ABP6PHN0</accession>
<keyword evidence="2" id="KW-0812">Transmembrane</keyword>
<keyword evidence="4" id="KW-1185">Reference proteome</keyword>
<feature type="region of interest" description="Disordered" evidence="1">
    <location>
        <begin position="1"/>
        <end position="28"/>
    </location>
</feature>